<feature type="chain" id="PRO_5040238339" description="Sulfatase N-terminal domain-containing protein" evidence="7">
    <location>
        <begin position="17"/>
        <end position="538"/>
    </location>
</feature>
<sequence length="538" mass="60634">MLNYLLFFSLLGVSVCQKRPNIVLVLTDDQDLVLGGMTPMKSVQRFIADEGVTFTNSYVTSPICCPSRASLLSGLYQHNHRTVTNSELGGCNGIFWREAVQNVTFGNFLKEAGYKTFYAGKYLNQYGTPETGGPEAVPPGWTEWHGLVGNSVYYNYTISNNGVPTVSTDQYLTDVIRELGVSYIENQTDQDPFLMVLAPPAPHQPFTPAPRHEGKFSNVTAVRHPNFNIPAEDKHWLMRMPPSPLPESMLPELDRVYRSRWESLLAVDEMVADVVGALEKQALLDNTYIIYTSDNGYHVGQFSQVYDKRQPYESDTKVPLLIRGPGITPNSSNSIPVLNVDLAPTILQLAEIQPPEHMDGKPINLFGHSEGQVERYMLVEYHGEGRDGSVAESCPWKYDGNRLAKSVGNGRVPGFVIDLYFYGIPINEEADDLMECYPEYACKCQDARNNTYACVRHFVNRINMKYCEFADQEEFVEIYDLNRDPYEVRNSVDEVFPSVRNWYRFILARLQACAGAASCDNPLNINVHLCNCINIFSL</sequence>
<evidence type="ECO:0000313" key="9">
    <source>
        <dbReference type="EMBL" id="CAH1640946.1"/>
    </source>
</evidence>
<keyword evidence="10" id="KW-1185">Reference proteome</keyword>
<evidence type="ECO:0000256" key="4">
    <source>
        <dbReference type="ARBA" id="ARBA00022801"/>
    </source>
</evidence>
<evidence type="ECO:0000256" key="1">
    <source>
        <dbReference type="ARBA" id="ARBA00001913"/>
    </source>
</evidence>
<organism evidence="9 10">
    <name type="scientific">Spodoptera littoralis</name>
    <name type="common">Egyptian cotton leafworm</name>
    <dbReference type="NCBI Taxonomy" id="7109"/>
    <lineage>
        <taxon>Eukaryota</taxon>
        <taxon>Metazoa</taxon>
        <taxon>Ecdysozoa</taxon>
        <taxon>Arthropoda</taxon>
        <taxon>Hexapoda</taxon>
        <taxon>Insecta</taxon>
        <taxon>Pterygota</taxon>
        <taxon>Neoptera</taxon>
        <taxon>Endopterygota</taxon>
        <taxon>Lepidoptera</taxon>
        <taxon>Glossata</taxon>
        <taxon>Ditrysia</taxon>
        <taxon>Noctuoidea</taxon>
        <taxon>Noctuidae</taxon>
        <taxon>Amphipyrinae</taxon>
        <taxon>Spodoptera</taxon>
    </lineage>
</organism>
<keyword evidence="5" id="KW-0325">Glycoprotein</keyword>
<dbReference type="InterPro" id="IPR024607">
    <property type="entry name" value="Sulfatase_CS"/>
</dbReference>
<dbReference type="GO" id="GO:0030203">
    <property type="term" value="P:glycosaminoglycan metabolic process"/>
    <property type="evidence" value="ECO:0007669"/>
    <property type="project" value="InterPro"/>
</dbReference>
<dbReference type="CDD" id="cd16147">
    <property type="entry name" value="G6S"/>
    <property type="match status" value="1"/>
</dbReference>
<dbReference type="Pfam" id="PF00884">
    <property type="entry name" value="Sulfatase"/>
    <property type="match status" value="1"/>
</dbReference>
<keyword evidence="4" id="KW-0378">Hydrolase</keyword>
<gene>
    <name evidence="9" type="ORF">SPLIT_LOCUS6302</name>
</gene>
<dbReference type="AlphaFoldDB" id="A0A9P0I7R4"/>
<evidence type="ECO:0000313" key="10">
    <source>
        <dbReference type="Proteomes" id="UP001153321"/>
    </source>
</evidence>
<comment type="similarity">
    <text evidence="2">Belongs to the sulfatase family.</text>
</comment>
<comment type="PTM">
    <text evidence="6">The conversion to 3-oxoalanine (also known as C-formylglycine, FGly), of a serine or cysteine residue in prokaryotes and of a cysteine residue in eukaryotes, is critical for catalytic activity.</text>
</comment>
<dbReference type="SUPFAM" id="SSF53649">
    <property type="entry name" value="Alkaline phosphatase-like"/>
    <property type="match status" value="1"/>
</dbReference>
<dbReference type="EMBL" id="LR824553">
    <property type="protein sequence ID" value="CAH1640946.1"/>
    <property type="molecule type" value="Genomic_DNA"/>
</dbReference>
<dbReference type="GO" id="GO:0005539">
    <property type="term" value="F:glycosaminoglycan binding"/>
    <property type="evidence" value="ECO:0007669"/>
    <property type="project" value="TreeGrafter"/>
</dbReference>
<evidence type="ECO:0000259" key="8">
    <source>
        <dbReference type="Pfam" id="PF00884"/>
    </source>
</evidence>
<keyword evidence="3 7" id="KW-0732">Signal</keyword>
<evidence type="ECO:0000256" key="7">
    <source>
        <dbReference type="SAM" id="SignalP"/>
    </source>
</evidence>
<evidence type="ECO:0000256" key="3">
    <source>
        <dbReference type="ARBA" id="ARBA00022729"/>
    </source>
</evidence>
<dbReference type="PANTHER" id="PTHR43108">
    <property type="entry name" value="N-ACETYLGLUCOSAMINE-6-SULFATASE FAMILY MEMBER"/>
    <property type="match status" value="1"/>
</dbReference>
<dbReference type="Proteomes" id="UP001153321">
    <property type="component" value="Chromosome 22"/>
</dbReference>
<feature type="modified residue" description="3-oxoalanine (Cys)" evidence="6">
    <location>
        <position position="64"/>
    </location>
</feature>
<feature type="signal peptide" evidence="7">
    <location>
        <begin position="1"/>
        <end position="16"/>
    </location>
</feature>
<protein>
    <recommendedName>
        <fullName evidence="8">Sulfatase N-terminal domain-containing protein</fullName>
    </recommendedName>
</protein>
<evidence type="ECO:0000256" key="6">
    <source>
        <dbReference type="PIRSR" id="PIRSR036666-50"/>
    </source>
</evidence>
<proteinExistence type="inferred from homology"/>
<accession>A0A9P0I7R4</accession>
<dbReference type="Gene3D" id="3.40.720.10">
    <property type="entry name" value="Alkaline Phosphatase, subunit A"/>
    <property type="match status" value="1"/>
</dbReference>
<reference evidence="9" key="1">
    <citation type="submission" date="2022-02" db="EMBL/GenBank/DDBJ databases">
        <authorList>
            <person name="King R."/>
        </authorList>
    </citation>
    <scope>NUCLEOTIDE SEQUENCE</scope>
</reference>
<dbReference type="PIRSF" id="PIRSF036666">
    <property type="entry name" value="G6S"/>
    <property type="match status" value="1"/>
</dbReference>
<dbReference type="PROSITE" id="PS00149">
    <property type="entry name" value="SULFATASE_2"/>
    <property type="match status" value="1"/>
</dbReference>
<feature type="domain" description="Sulfatase N-terminal" evidence="8">
    <location>
        <begin position="20"/>
        <end position="351"/>
    </location>
</feature>
<dbReference type="PANTHER" id="PTHR43108:SF8">
    <property type="entry name" value="SD21168P"/>
    <property type="match status" value="1"/>
</dbReference>
<evidence type="ECO:0000256" key="5">
    <source>
        <dbReference type="ARBA" id="ARBA00023180"/>
    </source>
</evidence>
<dbReference type="InterPro" id="IPR000917">
    <property type="entry name" value="Sulfatase_N"/>
</dbReference>
<comment type="cofactor">
    <cofactor evidence="1">
        <name>Ca(2+)</name>
        <dbReference type="ChEBI" id="CHEBI:29108"/>
    </cofactor>
</comment>
<name>A0A9P0I7R4_SPOLI</name>
<dbReference type="InterPro" id="IPR012251">
    <property type="entry name" value="GlcNAc_6-SO4ase"/>
</dbReference>
<dbReference type="GO" id="GO:0008449">
    <property type="term" value="F:N-acetylglucosamine-6-sulfatase activity"/>
    <property type="evidence" value="ECO:0007669"/>
    <property type="project" value="InterPro"/>
</dbReference>
<evidence type="ECO:0000256" key="2">
    <source>
        <dbReference type="ARBA" id="ARBA00008779"/>
    </source>
</evidence>
<dbReference type="InterPro" id="IPR017850">
    <property type="entry name" value="Alkaline_phosphatase_core_sf"/>
</dbReference>